<evidence type="ECO:0000256" key="5">
    <source>
        <dbReference type="ARBA" id="ARBA00022692"/>
    </source>
</evidence>
<name>A0ABU3U529_9FLAO</name>
<dbReference type="PANTHER" id="PTHR33908">
    <property type="entry name" value="MANNOSYLTRANSFERASE YKCB-RELATED"/>
    <property type="match status" value="1"/>
</dbReference>
<evidence type="ECO:0000313" key="9">
    <source>
        <dbReference type="EMBL" id="MDU8885515.1"/>
    </source>
</evidence>
<comment type="caution">
    <text evidence="9">The sequence shown here is derived from an EMBL/GenBank/DDBJ whole genome shotgun (WGS) entry which is preliminary data.</text>
</comment>
<feature type="transmembrane region" description="Helical" evidence="8">
    <location>
        <begin position="12"/>
        <end position="33"/>
    </location>
</feature>
<comment type="subcellular location">
    <subcellularLocation>
        <location evidence="1">Cell membrane</location>
        <topology evidence="1">Multi-pass membrane protein</topology>
    </subcellularLocation>
</comment>
<organism evidence="9 10">
    <name type="scientific">Gilvirhabdus luticola</name>
    <dbReference type="NCBI Taxonomy" id="3079858"/>
    <lineage>
        <taxon>Bacteria</taxon>
        <taxon>Pseudomonadati</taxon>
        <taxon>Bacteroidota</taxon>
        <taxon>Flavobacteriia</taxon>
        <taxon>Flavobacteriales</taxon>
        <taxon>Flavobacteriaceae</taxon>
        <taxon>Gilvirhabdus</taxon>
    </lineage>
</organism>
<evidence type="ECO:0000313" key="10">
    <source>
        <dbReference type="Proteomes" id="UP001268651"/>
    </source>
</evidence>
<dbReference type="Proteomes" id="UP001268651">
    <property type="component" value="Unassembled WGS sequence"/>
</dbReference>
<proteinExistence type="predicted"/>
<keyword evidence="6 8" id="KW-1133">Transmembrane helix</keyword>
<dbReference type="RefSeq" id="WP_316661396.1">
    <property type="nucleotide sequence ID" value="NZ_JAWHTF010000002.1"/>
</dbReference>
<evidence type="ECO:0000256" key="8">
    <source>
        <dbReference type="SAM" id="Phobius"/>
    </source>
</evidence>
<keyword evidence="7 8" id="KW-0472">Membrane</keyword>
<evidence type="ECO:0000256" key="6">
    <source>
        <dbReference type="ARBA" id="ARBA00022989"/>
    </source>
</evidence>
<sequence length="545" mass="62761">MLKTIKKYPNLTICLIVAIMLLPNINVLGVSIMEARNYITAREMVTDGNWLLTTMNGEARYEKPPLPTWLAALSGMVFGLKSLFGLRLPAVVMIMVIGCFTFKLSKKLLSNISHSIINALVVISSFYVIGIIIEAPWDIFTHGFMLIAIYYLYDFFESNNTTYKSALLSGVFIGLSFMCKGPISIYALLVPFVLAYGFSYKYKNFKKKIPLMILILIISLVIGGWWFVYVRLQDPETLIAITKRETGNWSSYNVRPFHYYWSFFTQSGLWAIPAFIGLLYPYLKTRVSNLKAYKLSILWTFFAVILLSVIPEKKSRYLMPVLIPLAFNTGFYIEYLVSNFKNLKDKRETLPVYFNFGLIAIIGITFPIIAYVILKDNLSGFWFWYIASSLLLMSIGILILSQLKKKNIRKVFLLTVAFFTCLLTFGLPLSNATKSDNYNPITNLNLKAKQLNIKIYTLDYVSPEIIWQYGDKIPSIKLEDNTYNFPKEEKIGLLANDINPEDEKLLKSLYKIEKITTYDLNSIPQTNRKHKDRLLNHYYILTRIQ</sequence>
<reference evidence="9 10" key="1">
    <citation type="submission" date="2023-10" db="EMBL/GenBank/DDBJ databases">
        <title>Marimonas sp. nov. isolated from tidal mud flat.</title>
        <authorList>
            <person name="Jaincy N.J."/>
            <person name="Srinivasan S."/>
            <person name="Lee S.-S."/>
        </authorList>
    </citation>
    <scope>NUCLEOTIDE SEQUENCE [LARGE SCALE GENOMIC DNA]</scope>
    <source>
        <strain evidence="9 10">MJ-SS3</strain>
    </source>
</reference>
<feature type="transmembrane region" description="Helical" evidence="8">
    <location>
        <begin position="350"/>
        <end position="374"/>
    </location>
</feature>
<feature type="transmembrane region" description="Helical" evidence="8">
    <location>
        <begin position="317"/>
        <end position="338"/>
    </location>
</feature>
<evidence type="ECO:0000256" key="3">
    <source>
        <dbReference type="ARBA" id="ARBA00022676"/>
    </source>
</evidence>
<keyword evidence="3" id="KW-0328">Glycosyltransferase</keyword>
<keyword evidence="4" id="KW-0808">Transferase</keyword>
<feature type="transmembrane region" description="Helical" evidence="8">
    <location>
        <begin position="259"/>
        <end position="280"/>
    </location>
</feature>
<keyword evidence="2" id="KW-1003">Cell membrane</keyword>
<feature type="transmembrane region" description="Helical" evidence="8">
    <location>
        <begin position="209"/>
        <end position="228"/>
    </location>
</feature>
<feature type="transmembrane region" description="Helical" evidence="8">
    <location>
        <begin position="292"/>
        <end position="311"/>
    </location>
</feature>
<feature type="transmembrane region" description="Helical" evidence="8">
    <location>
        <begin position="183"/>
        <end position="202"/>
    </location>
</feature>
<dbReference type="InterPro" id="IPR050297">
    <property type="entry name" value="LipidA_mod_glycosyltrf_83"/>
</dbReference>
<evidence type="ECO:0000256" key="4">
    <source>
        <dbReference type="ARBA" id="ARBA00022679"/>
    </source>
</evidence>
<dbReference type="EMBL" id="JAWHTF010000002">
    <property type="protein sequence ID" value="MDU8885515.1"/>
    <property type="molecule type" value="Genomic_DNA"/>
</dbReference>
<dbReference type="PANTHER" id="PTHR33908:SF3">
    <property type="entry name" value="UNDECAPRENYL PHOSPHATE-ALPHA-4-AMINO-4-DEOXY-L-ARABINOSE ARABINOSYL TRANSFERASE"/>
    <property type="match status" value="1"/>
</dbReference>
<keyword evidence="5 8" id="KW-0812">Transmembrane</keyword>
<gene>
    <name evidence="9" type="ORF">RXV94_05025</name>
</gene>
<feature type="transmembrane region" description="Helical" evidence="8">
    <location>
        <begin position="116"/>
        <end position="133"/>
    </location>
</feature>
<protein>
    <submittedName>
        <fullName evidence="9">Glycosyltransferase</fullName>
    </submittedName>
</protein>
<feature type="transmembrane region" description="Helical" evidence="8">
    <location>
        <begin position="411"/>
        <end position="429"/>
    </location>
</feature>
<evidence type="ECO:0000256" key="2">
    <source>
        <dbReference type="ARBA" id="ARBA00022475"/>
    </source>
</evidence>
<feature type="transmembrane region" description="Helical" evidence="8">
    <location>
        <begin position="84"/>
        <end position="104"/>
    </location>
</feature>
<evidence type="ECO:0000256" key="7">
    <source>
        <dbReference type="ARBA" id="ARBA00023136"/>
    </source>
</evidence>
<keyword evidence="10" id="KW-1185">Reference proteome</keyword>
<feature type="transmembrane region" description="Helical" evidence="8">
    <location>
        <begin position="380"/>
        <end position="399"/>
    </location>
</feature>
<accession>A0ABU3U529</accession>
<evidence type="ECO:0000256" key="1">
    <source>
        <dbReference type="ARBA" id="ARBA00004651"/>
    </source>
</evidence>